<protein>
    <submittedName>
        <fullName evidence="2">Uncharacterized protein</fullName>
    </submittedName>
</protein>
<accession>A0A099KVL5</accession>
<dbReference type="PATRIC" id="fig|28229.3.peg.1636"/>
<dbReference type="EMBL" id="JQEC01000016">
    <property type="protein sequence ID" value="KGJ94789.1"/>
    <property type="molecule type" value="Genomic_DNA"/>
</dbReference>
<keyword evidence="1" id="KW-0812">Transmembrane</keyword>
<dbReference type="AlphaFoldDB" id="A0A099KVL5"/>
<reference evidence="2 3" key="1">
    <citation type="submission" date="2014-08" db="EMBL/GenBank/DDBJ databases">
        <title>Genomic and Phenotypic Diversity of Colwellia psychrerythraea strains from Disparate Marine Basins.</title>
        <authorList>
            <person name="Techtmann S.M."/>
            <person name="Stelling S.C."/>
            <person name="Utturkar S.M."/>
            <person name="Alshibli N."/>
            <person name="Harris A."/>
            <person name="Brown S.D."/>
            <person name="Hazen T.C."/>
        </authorList>
    </citation>
    <scope>NUCLEOTIDE SEQUENCE [LARGE SCALE GENOMIC DNA]</scope>
    <source>
        <strain evidence="2 3">GAB14E</strain>
    </source>
</reference>
<proteinExistence type="predicted"/>
<feature type="transmembrane region" description="Helical" evidence="1">
    <location>
        <begin position="210"/>
        <end position="228"/>
    </location>
</feature>
<comment type="caution">
    <text evidence="2">The sequence shown here is derived from an EMBL/GenBank/DDBJ whole genome shotgun (WGS) entry which is preliminary data.</text>
</comment>
<sequence length="338" mass="38607">MTYVYLKDIFLILIPFILSNLVFQYFYQTNILKVTVWWFKYHNEIDHQGVLYIGLFFTYIIIWASTGSIINKISWALHGEKNQMIYVGDISKNEALLYPADNLQAPAVKDSNISGASFSFNRIYKKVTYLRDKGSTRLGLPSAGGEFSWRGLFSTACFIAAFTPVFFALMHSFAYIVSMQLETMDFYPDKTWQEAWVNLYNPYGITLKKMMITSCALIFGPIVLFTILPSKSSARSAFGERVINLPMDIRPSNKVMGLPIESYRVINKGVAGSKDTDSGYRVIIFKFKDNFPKTVYVSLKFDSKQHPELEKQAENNIKHGIPMKVIITDNLGIELVNQ</sequence>
<gene>
    <name evidence="2" type="ORF">GAB14E_2023</name>
</gene>
<dbReference type="RefSeq" id="WP_033081720.1">
    <property type="nucleotide sequence ID" value="NZ_JQEC01000016.1"/>
</dbReference>
<keyword evidence="1" id="KW-0472">Membrane</keyword>
<evidence type="ECO:0000256" key="1">
    <source>
        <dbReference type="SAM" id="Phobius"/>
    </source>
</evidence>
<name>A0A099KVL5_COLPS</name>
<feature type="transmembrane region" description="Helical" evidence="1">
    <location>
        <begin position="9"/>
        <end position="27"/>
    </location>
</feature>
<evidence type="ECO:0000313" key="3">
    <source>
        <dbReference type="Proteomes" id="UP000029868"/>
    </source>
</evidence>
<feature type="transmembrane region" description="Helical" evidence="1">
    <location>
        <begin position="47"/>
        <end position="65"/>
    </location>
</feature>
<dbReference type="Proteomes" id="UP000029868">
    <property type="component" value="Unassembled WGS sequence"/>
</dbReference>
<dbReference type="OrthoDB" id="9838656at2"/>
<organism evidence="2 3">
    <name type="scientific">Colwellia psychrerythraea</name>
    <name type="common">Vibrio psychroerythus</name>
    <dbReference type="NCBI Taxonomy" id="28229"/>
    <lineage>
        <taxon>Bacteria</taxon>
        <taxon>Pseudomonadati</taxon>
        <taxon>Pseudomonadota</taxon>
        <taxon>Gammaproteobacteria</taxon>
        <taxon>Alteromonadales</taxon>
        <taxon>Colwelliaceae</taxon>
        <taxon>Colwellia</taxon>
    </lineage>
</organism>
<keyword evidence="1" id="KW-1133">Transmembrane helix</keyword>
<feature type="transmembrane region" description="Helical" evidence="1">
    <location>
        <begin position="152"/>
        <end position="177"/>
    </location>
</feature>
<evidence type="ECO:0000313" key="2">
    <source>
        <dbReference type="EMBL" id="KGJ94789.1"/>
    </source>
</evidence>